<dbReference type="SUPFAM" id="SSF50486">
    <property type="entry name" value="FMT C-terminal domain-like"/>
    <property type="match status" value="1"/>
</dbReference>
<dbReference type="Proteomes" id="UP001321479">
    <property type="component" value="Segment"/>
</dbReference>
<evidence type="ECO:0000313" key="1">
    <source>
        <dbReference type="EMBL" id="BCS83550.1"/>
    </source>
</evidence>
<keyword evidence="2" id="KW-1185">Reference proteome</keyword>
<reference evidence="1 2" key="1">
    <citation type="submission" date="2021-02" db="EMBL/GenBank/DDBJ databases">
        <title>Cotonvirus japonicus, which uses Golgi apparatus of host cells for its virion factory, phylogenetically links tailed tupanvirus and icosahedral mimivirus.</title>
        <authorList>
            <person name="Takahashi H."/>
            <person name="Fukaya S."/>
            <person name="Song C."/>
            <person name="Murata K."/>
            <person name="Takemura M."/>
        </authorList>
    </citation>
    <scope>NUCLEOTIDE SEQUENCE [LARGE SCALE GENOMIC DNA]</scope>
</reference>
<dbReference type="GeneID" id="80558755"/>
<protein>
    <submittedName>
        <fullName evidence="1">Uncharacterized protein</fullName>
    </submittedName>
</protein>
<dbReference type="InterPro" id="IPR011034">
    <property type="entry name" value="Formyl_transferase-like_C_sf"/>
</dbReference>
<sequence>MENLLIPELDYDSLDESCFVDLANTLLNKCHLNANGVKWRLTEIEFYLNGKIHVDPYVHCDPDQLLCYTFYFHKFKSGTYKSGTFKGMDITLGSEDDVTYFGILIRSICNIETGEFIEGPCNSVNKLLSAYGYNNISDLTNYKSLDVFDNEKKFHLEFNAKLKPEKIFAGPRIGLSDKYMEWRDVPYRFVVMKNSIKKRKTTLKEIEQ</sequence>
<dbReference type="RefSeq" id="YP_010842158.1">
    <property type="nucleotide sequence ID" value="NC_079139.1"/>
</dbReference>
<dbReference type="EMBL" id="AP024483">
    <property type="protein sequence ID" value="BCS83550.1"/>
    <property type="molecule type" value="Genomic_DNA"/>
</dbReference>
<name>A0ABM7NTQ2_9VIRU</name>
<accession>A0ABM7NTQ2</accession>
<proteinExistence type="predicted"/>
<organism evidence="1 2">
    <name type="scientific">Cotonvirus japonicus</name>
    <dbReference type="NCBI Taxonomy" id="2811091"/>
    <lineage>
        <taxon>Viruses</taxon>
        <taxon>Varidnaviria</taxon>
        <taxon>Bamfordvirae</taxon>
        <taxon>Nucleocytoviricota</taxon>
        <taxon>Megaviricetes</taxon>
        <taxon>Imitervirales</taxon>
        <taxon>Mimiviridae</taxon>
        <taxon>Megamimivirinae</taxon>
        <taxon>Cotonvirus</taxon>
        <taxon>Cotonvirus japonicum</taxon>
    </lineage>
</organism>
<evidence type="ECO:0000313" key="2">
    <source>
        <dbReference type="Proteomes" id="UP001321479"/>
    </source>
</evidence>